<evidence type="ECO:0000259" key="2">
    <source>
        <dbReference type="Pfam" id="PF18492"/>
    </source>
</evidence>
<dbReference type="STRING" id="1219077.VAZ01S_051_00020"/>
<keyword evidence="4" id="KW-1185">Reference proteome</keyword>
<comment type="caution">
    <text evidence="3">The sequence shown here is derived from an EMBL/GenBank/DDBJ whole genome shotgun (WGS) entry which is preliminary data.</text>
</comment>
<accession>U3A9Y5</accession>
<feature type="chain" id="PRO_5004639152" description="ASP external chaperone domain-containing protein" evidence="1">
    <location>
        <begin position="22"/>
        <end position="152"/>
    </location>
</feature>
<dbReference type="InterPro" id="IPR040536">
    <property type="entry name" value="ASPCH"/>
</dbReference>
<dbReference type="AlphaFoldDB" id="U3A9Y5"/>
<dbReference type="EMBL" id="BATL01000051">
    <property type="protein sequence ID" value="GAD76736.1"/>
    <property type="molecule type" value="Genomic_DNA"/>
</dbReference>
<protein>
    <recommendedName>
        <fullName evidence="2">ASP external chaperone domain-containing protein</fullName>
    </recommendedName>
</protein>
<evidence type="ECO:0000256" key="1">
    <source>
        <dbReference type="SAM" id="SignalP"/>
    </source>
</evidence>
<dbReference type="Proteomes" id="UP000016567">
    <property type="component" value="Unassembled WGS sequence"/>
</dbReference>
<organism evidence="3 4">
    <name type="scientific">Vibrio azureus NBRC 104587</name>
    <dbReference type="NCBI Taxonomy" id="1219077"/>
    <lineage>
        <taxon>Bacteria</taxon>
        <taxon>Pseudomonadati</taxon>
        <taxon>Pseudomonadota</taxon>
        <taxon>Gammaproteobacteria</taxon>
        <taxon>Vibrionales</taxon>
        <taxon>Vibrionaceae</taxon>
        <taxon>Vibrio</taxon>
    </lineage>
</organism>
<proteinExistence type="predicted"/>
<keyword evidence="1" id="KW-0732">Signal</keyword>
<evidence type="ECO:0000313" key="4">
    <source>
        <dbReference type="Proteomes" id="UP000016567"/>
    </source>
</evidence>
<sequence length="152" mass="16645">MKAIIFSLLISLSSVINHAFAQAPLPQQPAPDFFITSDVIEINGQAYRKKVTSPRSRNVNNLTLNSGDQVIKHAFSRVSTATGLVFVTVNNPVEARSVANALKLELVYAHGESAVFRATEEQNLLTLHDQLLADSRIKAAKVELNSSKFDVQ</sequence>
<gene>
    <name evidence="3" type="ORF">VAZ01S_051_00020</name>
</gene>
<name>U3A9Y5_9VIBR</name>
<dbReference type="RefSeq" id="WP_021710483.1">
    <property type="nucleotide sequence ID" value="NZ_BAOB01000353.1"/>
</dbReference>
<evidence type="ECO:0000313" key="3">
    <source>
        <dbReference type="EMBL" id="GAD76736.1"/>
    </source>
</evidence>
<dbReference type="OrthoDB" id="5872041at2"/>
<feature type="signal peptide" evidence="1">
    <location>
        <begin position="1"/>
        <end position="21"/>
    </location>
</feature>
<dbReference type="Pfam" id="PF18492">
    <property type="entry name" value="ORF_2_N"/>
    <property type="match status" value="1"/>
</dbReference>
<feature type="domain" description="ASP external chaperone" evidence="2">
    <location>
        <begin position="38"/>
        <end position="148"/>
    </location>
</feature>
<reference evidence="3 4" key="1">
    <citation type="submission" date="2013-09" db="EMBL/GenBank/DDBJ databases">
        <title>Whole genome shotgun sequence of Vibrio azureus NBRC 104587.</title>
        <authorList>
            <person name="Isaki S."/>
            <person name="Hosoyama A."/>
            <person name="Numata M."/>
            <person name="Hashimoto M."/>
            <person name="Hosoyama Y."/>
            <person name="Tsuchikane K."/>
            <person name="Noguchi M."/>
            <person name="Hirakata S."/>
            <person name="Ichikawa N."/>
            <person name="Ohji S."/>
            <person name="Yamazoe A."/>
            <person name="Fujita N."/>
        </authorList>
    </citation>
    <scope>NUCLEOTIDE SEQUENCE [LARGE SCALE GENOMIC DNA]</scope>
    <source>
        <strain evidence="3 4">NBRC 104587</strain>
    </source>
</reference>